<keyword evidence="7" id="KW-0675">Receptor</keyword>
<dbReference type="GO" id="GO:0004984">
    <property type="term" value="F:olfactory receptor activity"/>
    <property type="evidence" value="ECO:0007669"/>
    <property type="project" value="InterPro"/>
</dbReference>
<comment type="subcellular location">
    <subcellularLocation>
        <location evidence="2">Membrane</location>
        <topology evidence="2">Multi-pass membrane protein</topology>
    </subcellularLocation>
</comment>
<dbReference type="GO" id="GO:0004930">
    <property type="term" value="F:G protein-coupled receptor activity"/>
    <property type="evidence" value="ECO:0007669"/>
    <property type="project" value="UniProtKB-KW"/>
</dbReference>
<protein>
    <recommendedName>
        <fullName evidence="10">G-protein coupled receptors family 1 profile domain-containing protein</fullName>
    </recommendedName>
</protein>
<dbReference type="PANTHER" id="PTHR48001">
    <property type="entry name" value="OLFACTORY RECEPTOR"/>
    <property type="match status" value="1"/>
</dbReference>
<dbReference type="GO" id="GO:0016020">
    <property type="term" value="C:membrane"/>
    <property type="evidence" value="ECO:0007669"/>
    <property type="project" value="UniProtKB-SubCell"/>
</dbReference>
<dbReference type="InterPro" id="IPR000725">
    <property type="entry name" value="Olfact_rcpt"/>
</dbReference>
<comment type="function">
    <text evidence="1">Putative odorant or sperm cell receptor.</text>
</comment>
<proteinExistence type="predicted"/>
<feature type="domain" description="G-protein coupled receptors family 1 profile" evidence="10">
    <location>
        <begin position="1"/>
        <end position="186"/>
    </location>
</feature>
<evidence type="ECO:0000256" key="2">
    <source>
        <dbReference type="ARBA" id="ARBA00004141"/>
    </source>
</evidence>
<accession>A0A8D1IUY1</accession>
<dbReference type="PROSITE" id="PS00237">
    <property type="entry name" value="G_PROTEIN_RECEP_F1_1"/>
    <property type="match status" value="1"/>
</dbReference>
<feature type="transmembrane region" description="Helical" evidence="9">
    <location>
        <begin position="133"/>
        <end position="156"/>
    </location>
</feature>
<evidence type="ECO:0000256" key="8">
    <source>
        <dbReference type="ARBA" id="ARBA00023224"/>
    </source>
</evidence>
<evidence type="ECO:0000256" key="9">
    <source>
        <dbReference type="SAM" id="Phobius"/>
    </source>
</evidence>
<evidence type="ECO:0000256" key="7">
    <source>
        <dbReference type="ARBA" id="ARBA00023170"/>
    </source>
</evidence>
<dbReference type="SUPFAM" id="SSF81321">
    <property type="entry name" value="Family A G protein-coupled receptor-like"/>
    <property type="match status" value="1"/>
</dbReference>
<reference evidence="11" key="1">
    <citation type="submission" date="2025-08" db="UniProtKB">
        <authorList>
            <consortium name="Ensembl"/>
        </authorList>
    </citation>
    <scope>IDENTIFICATION</scope>
</reference>
<keyword evidence="6 9" id="KW-0472">Membrane</keyword>
<keyword evidence="8" id="KW-0807">Transducer</keyword>
<dbReference type="PRINTS" id="PR00245">
    <property type="entry name" value="OLFACTORYR"/>
</dbReference>
<evidence type="ECO:0000259" key="10">
    <source>
        <dbReference type="PROSITE" id="PS50262"/>
    </source>
</evidence>
<dbReference type="FunFam" id="1.20.1070.10:FF:000886">
    <property type="entry name" value="Uncharacterized protein"/>
    <property type="match status" value="1"/>
</dbReference>
<evidence type="ECO:0000313" key="12">
    <source>
        <dbReference type="Proteomes" id="UP000694728"/>
    </source>
</evidence>
<feature type="transmembrane region" description="Helical" evidence="9">
    <location>
        <begin position="93"/>
        <end position="112"/>
    </location>
</feature>
<organism evidence="11 12">
    <name type="scientific">Sus scrofa</name>
    <name type="common">Pig</name>
    <dbReference type="NCBI Taxonomy" id="9823"/>
    <lineage>
        <taxon>Eukaryota</taxon>
        <taxon>Metazoa</taxon>
        <taxon>Chordata</taxon>
        <taxon>Craniata</taxon>
        <taxon>Vertebrata</taxon>
        <taxon>Euteleostomi</taxon>
        <taxon>Mammalia</taxon>
        <taxon>Eutheria</taxon>
        <taxon>Laurasiatheria</taxon>
        <taxon>Artiodactyla</taxon>
        <taxon>Suina</taxon>
        <taxon>Suidae</taxon>
        <taxon>Sus</taxon>
    </lineage>
</organism>
<evidence type="ECO:0000256" key="1">
    <source>
        <dbReference type="ARBA" id="ARBA00003929"/>
    </source>
</evidence>
<evidence type="ECO:0000256" key="5">
    <source>
        <dbReference type="ARBA" id="ARBA00023040"/>
    </source>
</evidence>
<dbReference type="Ensembl" id="ENSSSCT00045055915.1">
    <property type="protein sequence ID" value="ENSSSCP00045038984.1"/>
    <property type="gene ID" value="ENSSSCG00045032772.1"/>
</dbReference>
<keyword evidence="3 9" id="KW-0812">Transmembrane</keyword>
<dbReference type="AlphaFoldDB" id="A0A8D1IUY1"/>
<evidence type="ECO:0000313" key="11">
    <source>
        <dbReference type="Ensembl" id="ENSSSCP00045038984.1"/>
    </source>
</evidence>
<dbReference type="Gene3D" id="1.20.1070.10">
    <property type="entry name" value="Rhodopsin 7-helix transmembrane proteins"/>
    <property type="match status" value="1"/>
</dbReference>
<evidence type="ECO:0000256" key="3">
    <source>
        <dbReference type="ARBA" id="ARBA00022692"/>
    </source>
</evidence>
<dbReference type="InterPro" id="IPR017452">
    <property type="entry name" value="GPCR_Rhodpsn_7TM"/>
</dbReference>
<keyword evidence="5" id="KW-0297">G-protein coupled receptor</keyword>
<evidence type="ECO:0000256" key="6">
    <source>
        <dbReference type="ARBA" id="ARBA00023136"/>
    </source>
</evidence>
<feature type="transmembrane region" description="Helical" evidence="9">
    <location>
        <begin position="36"/>
        <end position="54"/>
    </location>
</feature>
<keyword evidence="4 9" id="KW-1133">Transmembrane helix</keyword>
<name>A0A8D1IUY1_PIG</name>
<dbReference type="Pfam" id="PF13853">
    <property type="entry name" value="7tm_4"/>
    <property type="match status" value="1"/>
</dbReference>
<sequence length="204" mass="22495">MIFVCIDNLLLAVMAYDRYVAICYPLHYGIIMREELCLCLLAGSWILSWANALTHTLLLAQLSFCADNIIPHFFCDLAALLKLSCADTSLNELVIFTTGAAVVIFPLSGILFSYGHIGVSILKVPSTKGICKALSTCGSHLSVVSLFYGTMMAVYFSSSSSQSHDKHIIASMMYTVVTPMLNPFIYSLRNRDMTLALGILFRKK</sequence>
<dbReference type="PROSITE" id="PS50262">
    <property type="entry name" value="G_PROTEIN_RECEP_F1_2"/>
    <property type="match status" value="1"/>
</dbReference>
<dbReference type="InterPro" id="IPR000276">
    <property type="entry name" value="GPCR_Rhodpsn"/>
</dbReference>
<feature type="transmembrane region" description="Helical" evidence="9">
    <location>
        <begin position="168"/>
        <end position="188"/>
    </location>
</feature>
<evidence type="ECO:0000256" key="4">
    <source>
        <dbReference type="ARBA" id="ARBA00022989"/>
    </source>
</evidence>
<dbReference type="Proteomes" id="UP000694728">
    <property type="component" value="Unplaced"/>
</dbReference>